<dbReference type="RefSeq" id="WP_066316251.1">
    <property type="nucleotide sequence ID" value="NZ_LQRT01000024.1"/>
</dbReference>
<evidence type="ECO:0000256" key="7">
    <source>
        <dbReference type="ARBA" id="ARBA00023150"/>
    </source>
</evidence>
<dbReference type="AlphaFoldDB" id="A0A162CNZ6"/>
<keyword evidence="5 8" id="KW-0460">Magnesium</keyword>
<feature type="binding site" evidence="8">
    <location>
        <position position="97"/>
    </location>
    <ligand>
        <name>GTP</name>
        <dbReference type="ChEBI" id="CHEBI:37565"/>
    </ligand>
</feature>
<dbReference type="GO" id="GO:0005737">
    <property type="term" value="C:cytoplasm"/>
    <property type="evidence" value="ECO:0007669"/>
    <property type="project" value="UniProtKB-SubCell"/>
</dbReference>
<dbReference type="InterPro" id="IPR025877">
    <property type="entry name" value="MobA-like_NTP_Trfase"/>
</dbReference>
<evidence type="ECO:0000256" key="6">
    <source>
        <dbReference type="ARBA" id="ARBA00023134"/>
    </source>
</evidence>
<name>A0A162CNZ6_9FLAO</name>
<dbReference type="PANTHER" id="PTHR19136">
    <property type="entry name" value="MOLYBDENUM COFACTOR GUANYLYLTRANSFERASE"/>
    <property type="match status" value="1"/>
</dbReference>
<evidence type="ECO:0000259" key="9">
    <source>
        <dbReference type="Pfam" id="PF12804"/>
    </source>
</evidence>
<keyword evidence="3 8" id="KW-0479">Metal-binding</keyword>
<comment type="similarity">
    <text evidence="8">Belongs to the MobA family.</text>
</comment>
<evidence type="ECO:0000256" key="5">
    <source>
        <dbReference type="ARBA" id="ARBA00022842"/>
    </source>
</evidence>
<dbReference type="GO" id="GO:0006777">
    <property type="term" value="P:Mo-molybdopterin cofactor biosynthetic process"/>
    <property type="evidence" value="ECO:0007669"/>
    <property type="project" value="UniProtKB-KW"/>
</dbReference>
<dbReference type="STRING" id="1642818.AWE51_10315"/>
<dbReference type="EC" id="2.7.7.77" evidence="8"/>
<protein>
    <recommendedName>
        <fullName evidence="8">Probable molybdenum cofactor guanylyltransferase</fullName>
        <shortName evidence="8">MoCo guanylyltransferase</shortName>
        <ecNumber evidence="8">2.7.7.77</ecNumber>
    </recommendedName>
    <alternativeName>
        <fullName evidence="8">GTP:molybdopterin guanylyltransferase</fullName>
    </alternativeName>
    <alternativeName>
        <fullName evidence="8">Mo-MPT guanylyltransferase</fullName>
    </alternativeName>
    <alternativeName>
        <fullName evidence="8">Molybdopterin guanylyltransferase</fullName>
    </alternativeName>
    <alternativeName>
        <fullName evidence="8">Molybdopterin-guanine dinucleotide synthase</fullName>
        <shortName evidence="8">MGD synthase</shortName>
    </alternativeName>
</protein>
<keyword evidence="4 8" id="KW-0547">Nucleotide-binding</keyword>
<evidence type="ECO:0000256" key="4">
    <source>
        <dbReference type="ARBA" id="ARBA00022741"/>
    </source>
</evidence>
<evidence type="ECO:0000256" key="2">
    <source>
        <dbReference type="ARBA" id="ARBA00022679"/>
    </source>
</evidence>
<evidence type="ECO:0000256" key="1">
    <source>
        <dbReference type="ARBA" id="ARBA00022490"/>
    </source>
</evidence>
<comment type="caution">
    <text evidence="10">The sequence shown here is derived from an EMBL/GenBank/DDBJ whole genome shotgun (WGS) entry which is preliminary data.</text>
</comment>
<comment type="catalytic activity">
    <reaction evidence="8">
        <text>Mo-molybdopterin + GTP + H(+) = Mo-molybdopterin guanine dinucleotide + diphosphate</text>
        <dbReference type="Rhea" id="RHEA:34243"/>
        <dbReference type="ChEBI" id="CHEBI:15378"/>
        <dbReference type="ChEBI" id="CHEBI:33019"/>
        <dbReference type="ChEBI" id="CHEBI:37565"/>
        <dbReference type="ChEBI" id="CHEBI:71302"/>
        <dbReference type="ChEBI" id="CHEBI:71310"/>
        <dbReference type="EC" id="2.7.7.77"/>
    </reaction>
</comment>
<evidence type="ECO:0000256" key="8">
    <source>
        <dbReference type="HAMAP-Rule" id="MF_00316"/>
    </source>
</evidence>
<accession>A0A162CNZ6</accession>
<keyword evidence="6 8" id="KW-0342">GTP-binding</keyword>
<feature type="binding site" evidence="8">
    <location>
        <position position="68"/>
    </location>
    <ligand>
        <name>GTP</name>
        <dbReference type="ChEBI" id="CHEBI:37565"/>
    </ligand>
</feature>
<dbReference type="GO" id="GO:0061603">
    <property type="term" value="F:molybdenum cofactor guanylyltransferase activity"/>
    <property type="evidence" value="ECO:0007669"/>
    <property type="project" value="UniProtKB-EC"/>
</dbReference>
<proteinExistence type="inferred from homology"/>
<keyword evidence="11" id="KW-1185">Reference proteome</keyword>
<feature type="binding site" evidence="8">
    <location>
        <begin position="12"/>
        <end position="14"/>
    </location>
    <ligand>
        <name>GTP</name>
        <dbReference type="ChEBI" id="CHEBI:37565"/>
    </ligand>
</feature>
<dbReference type="InterPro" id="IPR029044">
    <property type="entry name" value="Nucleotide-diphossugar_trans"/>
</dbReference>
<comment type="domain">
    <text evidence="8">The N-terminal domain determines nucleotide recognition and specific binding, while the C-terminal domain determines the specific binding to the target protein.</text>
</comment>
<dbReference type="InterPro" id="IPR013482">
    <property type="entry name" value="Molybde_CF_guanTrfase"/>
</dbReference>
<comment type="cofactor">
    <cofactor evidence="8">
        <name>Mg(2+)</name>
        <dbReference type="ChEBI" id="CHEBI:18420"/>
    </cofactor>
</comment>
<dbReference type="GO" id="GO:0005525">
    <property type="term" value="F:GTP binding"/>
    <property type="evidence" value="ECO:0007669"/>
    <property type="project" value="UniProtKB-UniRule"/>
</dbReference>
<evidence type="ECO:0000313" key="10">
    <source>
        <dbReference type="EMBL" id="KZS40024.1"/>
    </source>
</evidence>
<feature type="binding site" evidence="8">
    <location>
        <position position="24"/>
    </location>
    <ligand>
        <name>GTP</name>
        <dbReference type="ChEBI" id="CHEBI:37565"/>
    </ligand>
</feature>
<dbReference type="Proteomes" id="UP000076715">
    <property type="component" value="Unassembled WGS sequence"/>
</dbReference>
<dbReference type="HAMAP" id="MF_00316">
    <property type="entry name" value="MobA"/>
    <property type="match status" value="1"/>
</dbReference>
<feature type="domain" description="MobA-like NTP transferase" evidence="9">
    <location>
        <begin position="9"/>
        <end position="161"/>
    </location>
</feature>
<organism evidence="10 11">
    <name type="scientific">Aquimarina aggregata</name>
    <dbReference type="NCBI Taxonomy" id="1642818"/>
    <lineage>
        <taxon>Bacteria</taxon>
        <taxon>Pseudomonadati</taxon>
        <taxon>Bacteroidota</taxon>
        <taxon>Flavobacteriia</taxon>
        <taxon>Flavobacteriales</taxon>
        <taxon>Flavobacteriaceae</taxon>
        <taxon>Aquimarina</taxon>
    </lineage>
</organism>
<comment type="subcellular location">
    <subcellularLocation>
        <location evidence="8">Cytoplasm</location>
    </subcellularLocation>
</comment>
<keyword evidence="2 8" id="KW-0808">Transferase</keyword>
<dbReference type="OrthoDB" id="9788394at2"/>
<evidence type="ECO:0000313" key="11">
    <source>
        <dbReference type="Proteomes" id="UP000076715"/>
    </source>
</evidence>
<dbReference type="Pfam" id="PF12804">
    <property type="entry name" value="NTP_transf_3"/>
    <property type="match status" value="1"/>
</dbReference>
<feature type="binding site" evidence="8">
    <location>
        <position position="97"/>
    </location>
    <ligand>
        <name>Mg(2+)</name>
        <dbReference type="ChEBI" id="CHEBI:18420"/>
    </ligand>
</feature>
<dbReference type="SUPFAM" id="SSF53448">
    <property type="entry name" value="Nucleotide-diphospho-sugar transferases"/>
    <property type="match status" value="1"/>
</dbReference>
<reference evidence="10 11" key="1">
    <citation type="submission" date="2016-01" db="EMBL/GenBank/DDBJ databases">
        <title>The draft genome sequence of Aquimarina sp. RZW4-3-2.</title>
        <authorList>
            <person name="Wang Y."/>
        </authorList>
    </citation>
    <scope>NUCLEOTIDE SEQUENCE [LARGE SCALE GENOMIC DNA]</scope>
    <source>
        <strain evidence="10 11">RZW4-3-2</strain>
    </source>
</reference>
<dbReference type="PANTHER" id="PTHR19136:SF81">
    <property type="entry name" value="MOLYBDENUM COFACTOR GUANYLYLTRANSFERASE"/>
    <property type="match status" value="1"/>
</dbReference>
<gene>
    <name evidence="8" type="primary">mobA</name>
    <name evidence="10" type="ORF">AWE51_10315</name>
</gene>
<keyword evidence="7 8" id="KW-0501">Molybdenum cofactor biosynthesis</keyword>
<dbReference type="EMBL" id="LQRT01000024">
    <property type="protein sequence ID" value="KZS40024.1"/>
    <property type="molecule type" value="Genomic_DNA"/>
</dbReference>
<comment type="function">
    <text evidence="8">Transfers a GMP moiety from GTP to Mo-molybdopterin (Mo-MPT) cofactor (Moco or molybdenum cofactor) to form Mo-molybdopterin guanine dinucleotide (Mo-MGD) cofactor.</text>
</comment>
<dbReference type="CDD" id="cd02503">
    <property type="entry name" value="MobA"/>
    <property type="match status" value="1"/>
</dbReference>
<dbReference type="GO" id="GO:0046872">
    <property type="term" value="F:metal ion binding"/>
    <property type="evidence" value="ECO:0007669"/>
    <property type="project" value="UniProtKB-KW"/>
</dbReference>
<keyword evidence="1 8" id="KW-0963">Cytoplasm</keyword>
<comment type="caution">
    <text evidence="8">Lacks conserved residue(s) required for the propagation of feature annotation.</text>
</comment>
<sequence length="194" mass="21695">MNNEENITGIILAGGKSSRMGSDKGLLVYNNKTFVEHIIEAMQPLVSEIIIVSNTKDYDQFAHKRVEDIIPDSGPIAGIHTGLTHSNTPSNFVVSCDVPLINRLLLEKLSLQDKEIYDVVQFEDNGKTIPLIALYKKRCAKKCIELLDANEKRLRKLVSALEVKTISILEKERVLVANINTVDDFKVIKNAVNH</sequence>
<dbReference type="Gene3D" id="3.90.550.10">
    <property type="entry name" value="Spore Coat Polysaccharide Biosynthesis Protein SpsA, Chain A"/>
    <property type="match status" value="1"/>
</dbReference>
<evidence type="ECO:0000256" key="3">
    <source>
        <dbReference type="ARBA" id="ARBA00022723"/>
    </source>
</evidence>